<dbReference type="Proteomes" id="UP000287033">
    <property type="component" value="Unassembled WGS sequence"/>
</dbReference>
<dbReference type="PRINTS" id="PR00074">
    <property type="entry name" value="LYSYLOXIDASE"/>
</dbReference>
<organism evidence="18 19">
    <name type="scientific">Chiloscyllium punctatum</name>
    <name type="common">Brownbanded bambooshark</name>
    <name type="synonym">Hemiscyllium punctatum</name>
    <dbReference type="NCBI Taxonomy" id="137246"/>
    <lineage>
        <taxon>Eukaryota</taxon>
        <taxon>Metazoa</taxon>
        <taxon>Chordata</taxon>
        <taxon>Craniata</taxon>
        <taxon>Vertebrata</taxon>
        <taxon>Chondrichthyes</taxon>
        <taxon>Elasmobranchii</taxon>
        <taxon>Galeomorphii</taxon>
        <taxon>Galeoidea</taxon>
        <taxon>Orectolobiformes</taxon>
        <taxon>Hemiscylliidae</taxon>
        <taxon>Chiloscyllium</taxon>
    </lineage>
</organism>
<dbReference type="InterPro" id="IPR036772">
    <property type="entry name" value="SRCR-like_dom_sf"/>
</dbReference>
<evidence type="ECO:0000256" key="4">
    <source>
        <dbReference type="ARBA" id="ARBA00022477"/>
    </source>
</evidence>
<dbReference type="Gene3D" id="3.10.250.10">
    <property type="entry name" value="SRCR-like domain"/>
    <property type="match status" value="3"/>
</dbReference>
<keyword evidence="7" id="KW-0732">Signal</keyword>
<keyword evidence="12 16" id="KW-1015">Disulfide bond</keyword>
<dbReference type="PANTHER" id="PTHR45817:SF5">
    <property type="entry name" value="LYSYL OXIDASE HOMOLOG 4"/>
    <property type="match status" value="1"/>
</dbReference>
<dbReference type="PROSITE" id="PS00420">
    <property type="entry name" value="SRCR_1"/>
    <property type="match status" value="1"/>
</dbReference>
<evidence type="ECO:0000256" key="1">
    <source>
        <dbReference type="ARBA" id="ARBA00001935"/>
    </source>
</evidence>
<dbReference type="EC" id="1.4.3.13" evidence="14"/>
<comment type="caution">
    <text evidence="16">Lacks conserved residue(s) required for the propagation of feature annotation.</text>
</comment>
<evidence type="ECO:0000259" key="17">
    <source>
        <dbReference type="PROSITE" id="PS50287"/>
    </source>
</evidence>
<evidence type="ECO:0000256" key="15">
    <source>
        <dbReference type="ARBA" id="ARBA00047861"/>
    </source>
</evidence>
<dbReference type="FunFam" id="3.10.250.10:FF:000008">
    <property type="entry name" value="Lysyl oxidase homolog 2"/>
    <property type="match status" value="1"/>
</dbReference>
<gene>
    <name evidence="18" type="ORF">chiPu_0013228</name>
</gene>
<keyword evidence="11" id="KW-0186">Copper</keyword>
<evidence type="ECO:0000256" key="2">
    <source>
        <dbReference type="ARBA" id="ARBA00004239"/>
    </source>
</evidence>
<dbReference type="InterPro" id="IPR019828">
    <property type="entry name" value="Lysyl_oxidase_CS"/>
</dbReference>
<dbReference type="GO" id="GO:0030199">
    <property type="term" value="P:collagen fibril organization"/>
    <property type="evidence" value="ECO:0007669"/>
    <property type="project" value="TreeGrafter"/>
</dbReference>
<dbReference type="Pfam" id="PF00530">
    <property type="entry name" value="SRCR"/>
    <property type="match status" value="2"/>
</dbReference>
<dbReference type="InterPro" id="IPR001695">
    <property type="entry name" value="Lysyl_oxidase"/>
</dbReference>
<evidence type="ECO:0000256" key="5">
    <source>
        <dbReference type="ARBA" id="ARBA00022525"/>
    </source>
</evidence>
<comment type="caution">
    <text evidence="18">The sequence shown here is derived from an EMBL/GenBank/DDBJ whole genome shotgun (WGS) entry which is preliminary data.</text>
</comment>
<dbReference type="PANTHER" id="PTHR45817">
    <property type="entry name" value="LYSYL OXIDASE-LIKE-RELATED"/>
    <property type="match status" value="1"/>
</dbReference>
<dbReference type="InterPro" id="IPR001190">
    <property type="entry name" value="SRCR"/>
</dbReference>
<feature type="disulfide bond" evidence="16">
    <location>
        <begin position="107"/>
        <end position="171"/>
    </location>
</feature>
<keyword evidence="5" id="KW-0964">Secreted</keyword>
<keyword evidence="4" id="KW-0886">LTQ</keyword>
<dbReference type="GO" id="GO:0005507">
    <property type="term" value="F:copper ion binding"/>
    <property type="evidence" value="ECO:0007669"/>
    <property type="project" value="InterPro"/>
</dbReference>
<dbReference type="Pfam" id="PF01186">
    <property type="entry name" value="Lysyl_oxidase"/>
    <property type="match status" value="1"/>
</dbReference>
<dbReference type="PROSITE" id="PS00926">
    <property type="entry name" value="LYSYL_OXIDASE"/>
    <property type="match status" value="1"/>
</dbReference>
<evidence type="ECO:0000256" key="9">
    <source>
        <dbReference type="ARBA" id="ARBA00022772"/>
    </source>
</evidence>
<evidence type="ECO:0000256" key="13">
    <source>
        <dbReference type="ARBA" id="ARBA00023180"/>
    </source>
</evidence>
<feature type="domain" description="SRCR" evidence="17">
    <location>
        <begin position="82"/>
        <end position="182"/>
    </location>
</feature>
<feature type="domain" description="SRCR" evidence="17">
    <location>
        <begin position="17"/>
        <end position="58"/>
    </location>
</feature>
<evidence type="ECO:0000256" key="16">
    <source>
        <dbReference type="PROSITE-ProRule" id="PRU00196"/>
    </source>
</evidence>
<evidence type="ECO:0000313" key="19">
    <source>
        <dbReference type="Proteomes" id="UP000287033"/>
    </source>
</evidence>
<feature type="disulfide bond" evidence="16">
    <location>
        <begin position="151"/>
        <end position="161"/>
    </location>
</feature>
<dbReference type="FunFam" id="3.10.250.10:FF:000001">
    <property type="entry name" value="Lysyl oxidase 4 isoform X1"/>
    <property type="match status" value="1"/>
</dbReference>
<dbReference type="GO" id="GO:0016020">
    <property type="term" value="C:membrane"/>
    <property type="evidence" value="ECO:0007669"/>
    <property type="project" value="InterPro"/>
</dbReference>
<keyword evidence="6" id="KW-0479">Metal-binding</keyword>
<comment type="similarity">
    <text evidence="3">Belongs to the lysyl oxidase family.</text>
</comment>
<dbReference type="GO" id="GO:0005615">
    <property type="term" value="C:extracellular space"/>
    <property type="evidence" value="ECO:0007669"/>
    <property type="project" value="TreeGrafter"/>
</dbReference>
<feature type="domain" description="SRCR" evidence="17">
    <location>
        <begin position="192"/>
        <end position="301"/>
    </location>
</feature>
<dbReference type="AlphaFoldDB" id="A0A401SWG7"/>
<reference evidence="18 19" key="1">
    <citation type="journal article" date="2018" name="Nat. Ecol. Evol.">
        <title>Shark genomes provide insights into elasmobranch evolution and the origin of vertebrates.</title>
        <authorList>
            <person name="Hara Y"/>
            <person name="Yamaguchi K"/>
            <person name="Onimaru K"/>
            <person name="Kadota M"/>
            <person name="Koyanagi M"/>
            <person name="Keeley SD"/>
            <person name="Tatsumi K"/>
            <person name="Tanaka K"/>
            <person name="Motone F"/>
            <person name="Kageyama Y"/>
            <person name="Nozu R"/>
            <person name="Adachi N"/>
            <person name="Nishimura O"/>
            <person name="Nakagawa R"/>
            <person name="Tanegashima C"/>
            <person name="Kiyatake I"/>
            <person name="Matsumoto R"/>
            <person name="Murakumo K"/>
            <person name="Nishida K"/>
            <person name="Terakita A"/>
            <person name="Kuratani S"/>
            <person name="Sato K"/>
            <person name="Hyodo S Kuraku.S."/>
        </authorList>
    </citation>
    <scope>NUCLEOTIDE SEQUENCE [LARGE SCALE GENOMIC DNA]</scope>
</reference>
<evidence type="ECO:0000256" key="7">
    <source>
        <dbReference type="ARBA" id="ARBA00022729"/>
    </source>
</evidence>
<evidence type="ECO:0000256" key="8">
    <source>
        <dbReference type="ARBA" id="ARBA00022737"/>
    </source>
</evidence>
<protein>
    <recommendedName>
        <fullName evidence="14">protein-lysine 6-oxidase</fullName>
        <ecNumber evidence="14">1.4.3.13</ecNumber>
    </recommendedName>
</protein>
<dbReference type="GO" id="GO:0004720">
    <property type="term" value="F:protein-lysine 6-oxidase activity"/>
    <property type="evidence" value="ECO:0007669"/>
    <property type="project" value="UniProtKB-EC"/>
</dbReference>
<dbReference type="InterPro" id="IPR050912">
    <property type="entry name" value="LOX-like_protein"/>
</dbReference>
<comment type="cofactor">
    <cofactor evidence="1">
        <name>Cu cation</name>
        <dbReference type="ChEBI" id="CHEBI:23378"/>
    </cofactor>
</comment>
<dbReference type="PROSITE" id="PS50287">
    <property type="entry name" value="SRCR_2"/>
    <property type="match status" value="3"/>
</dbReference>
<evidence type="ECO:0000256" key="10">
    <source>
        <dbReference type="ARBA" id="ARBA00023002"/>
    </source>
</evidence>
<feature type="disulfide bond" evidence="16">
    <location>
        <begin position="120"/>
        <end position="181"/>
    </location>
</feature>
<comment type="catalytic activity">
    <reaction evidence="15">
        <text>L-lysyl-[protein] + O2 + H2O = (S)-2-amino-6-oxohexanoyl-[protein] + H2O2 + NH4(+)</text>
        <dbReference type="Rhea" id="RHEA:24544"/>
        <dbReference type="Rhea" id="RHEA-COMP:9752"/>
        <dbReference type="Rhea" id="RHEA-COMP:12448"/>
        <dbReference type="ChEBI" id="CHEBI:15377"/>
        <dbReference type="ChEBI" id="CHEBI:15379"/>
        <dbReference type="ChEBI" id="CHEBI:16240"/>
        <dbReference type="ChEBI" id="CHEBI:28938"/>
        <dbReference type="ChEBI" id="CHEBI:29969"/>
        <dbReference type="ChEBI" id="CHEBI:131803"/>
        <dbReference type="EC" id="1.4.3.13"/>
    </reaction>
</comment>
<evidence type="ECO:0000256" key="12">
    <source>
        <dbReference type="ARBA" id="ARBA00023157"/>
    </source>
</evidence>
<evidence type="ECO:0000256" key="6">
    <source>
        <dbReference type="ARBA" id="ARBA00022723"/>
    </source>
</evidence>
<dbReference type="STRING" id="137246.A0A401SWG7"/>
<sequence>MRNPKARLSSAIRKKSFWIHKVSCSGNESHLSKCTIRVLAGKKVHPCENGMHAVISCVAGPAFTQGTGNRFRKAYQAEQPLVRLKGGAQTGEGRVEVLKNGKWGTVCDDRWNLLSASVVCRELGYGSAREALPGARLGQGVGPIHMNEVSCSGFERSLTDCSFREVNNNNCKHEEDAAVRCNIPHMGFKSKIRLNGGRNPLEGRVEILTEVNGTMKWGTVCGEHWRLTEAMVVCRQLGLGFANHALQETWYWQADHTTDNVVLSGTSCSGTELSILQCSHHRDHVDCPRGGARFAAGVICAESLPDLVLDAQLAQESAYLEDRPLHMLYCAHEEGCLSKSADSMTWPHGHRRLLRFSSRIHNVGRSDFRPRAGRHAWIWHSCHGHYHSMEVFTHYDLLTLNGSKVAEGHKASFCLEDSDCERGIYKRYACANFGEQGVTVGCWDLYRHDIDCQWIDVTDVKPGNYVFQVHINPNAEVAESDFSNNLVKCRCRYDGFRIWMYGCHTGDAFSAAIEDQFEHQLTLSNNVS</sequence>
<evidence type="ECO:0000256" key="11">
    <source>
        <dbReference type="ARBA" id="ARBA00023008"/>
    </source>
</evidence>
<dbReference type="OrthoDB" id="547291at2759"/>
<feature type="disulfide bond" evidence="16">
    <location>
        <begin position="268"/>
        <end position="278"/>
    </location>
</feature>
<keyword evidence="10" id="KW-0560">Oxidoreductase</keyword>
<evidence type="ECO:0000313" key="18">
    <source>
        <dbReference type="EMBL" id="GCC34752.1"/>
    </source>
</evidence>
<keyword evidence="13" id="KW-0325">Glycoprotein</keyword>
<evidence type="ECO:0000256" key="3">
    <source>
        <dbReference type="ARBA" id="ARBA00007492"/>
    </source>
</evidence>
<dbReference type="SMART" id="SM00202">
    <property type="entry name" value="SR"/>
    <property type="match status" value="2"/>
</dbReference>
<dbReference type="EMBL" id="BEZZ01000628">
    <property type="protein sequence ID" value="GCC34752.1"/>
    <property type="molecule type" value="Genomic_DNA"/>
</dbReference>
<evidence type="ECO:0000256" key="14">
    <source>
        <dbReference type="ARBA" id="ARBA00038869"/>
    </source>
</evidence>
<name>A0A401SWG7_CHIPU</name>
<keyword evidence="9" id="KW-0801">TPQ</keyword>
<keyword evidence="19" id="KW-1185">Reference proteome</keyword>
<proteinExistence type="inferred from homology"/>
<dbReference type="OMA" id="HMCHMHF"/>
<comment type="subcellular location">
    <subcellularLocation>
        <location evidence="2">Secreted</location>
        <location evidence="2">Extracellular space</location>
    </subcellularLocation>
</comment>
<accession>A0A401SWG7</accession>
<dbReference type="PRINTS" id="PR00258">
    <property type="entry name" value="SPERACTRCPTR"/>
</dbReference>
<keyword evidence="8" id="KW-0677">Repeat</keyword>
<dbReference type="SUPFAM" id="SSF56487">
    <property type="entry name" value="SRCR-like"/>
    <property type="match status" value="3"/>
</dbReference>
<feature type="disulfide bond" evidence="16">
    <location>
        <begin position="24"/>
        <end position="34"/>
    </location>
</feature>